<evidence type="ECO:0000313" key="3">
    <source>
        <dbReference type="Proteomes" id="UP001227101"/>
    </source>
</evidence>
<proteinExistence type="predicted"/>
<organism evidence="2 3">
    <name type="scientific">Amycolatopsis nalaikhensis</name>
    <dbReference type="NCBI Taxonomy" id="715472"/>
    <lineage>
        <taxon>Bacteria</taxon>
        <taxon>Bacillati</taxon>
        <taxon>Actinomycetota</taxon>
        <taxon>Actinomycetes</taxon>
        <taxon>Pseudonocardiales</taxon>
        <taxon>Pseudonocardiaceae</taxon>
        <taxon>Amycolatopsis</taxon>
    </lineage>
</organism>
<dbReference type="EMBL" id="CP127173">
    <property type="protein sequence ID" value="WIV60687.1"/>
    <property type="molecule type" value="Genomic_DNA"/>
</dbReference>
<evidence type="ECO:0000256" key="1">
    <source>
        <dbReference type="SAM" id="MobiDB-lite"/>
    </source>
</evidence>
<protein>
    <submittedName>
        <fullName evidence="2">Uncharacterized protein</fullName>
    </submittedName>
</protein>
<dbReference type="Proteomes" id="UP001227101">
    <property type="component" value="Chromosome"/>
</dbReference>
<evidence type="ECO:0000313" key="2">
    <source>
        <dbReference type="EMBL" id="WIV60687.1"/>
    </source>
</evidence>
<dbReference type="RefSeq" id="WP_285458290.1">
    <property type="nucleotide sequence ID" value="NZ_CP127173.1"/>
</dbReference>
<accession>A0ABY8XZ57</accession>
<gene>
    <name evidence="2" type="ORF">QP939_19775</name>
</gene>
<reference evidence="2 3" key="1">
    <citation type="submission" date="2023-06" db="EMBL/GenBank/DDBJ databases">
        <authorList>
            <person name="Oyuntsetseg B."/>
            <person name="Kim S.B."/>
        </authorList>
    </citation>
    <scope>NUCLEOTIDE SEQUENCE [LARGE SCALE GENOMIC DNA]</scope>
    <source>
        <strain evidence="2 3">2-2</strain>
    </source>
</reference>
<sequence length="164" mass="17595">MTDSERLPDRPGAPPMKLLGLITDAYTDALLRLAYAERDRHDWTSYRMLGYDLIGAGARVLTHACARREQPAGDPRQVAAEVVHELRTTLRLAEHIVGTPASADSTAEEIVALAEDCAQAAGRLYRLSAELSPAALARINPLGQNHDGASHNMANDESSGGEPA</sequence>
<keyword evidence="3" id="KW-1185">Reference proteome</keyword>
<name>A0ABY8XZ57_9PSEU</name>
<feature type="region of interest" description="Disordered" evidence="1">
    <location>
        <begin position="142"/>
        <end position="164"/>
    </location>
</feature>